<dbReference type="PANTHER" id="PTHR23033">
    <property type="entry name" value="BETA1,3-GALACTOSYLTRANSFERASE"/>
    <property type="match status" value="1"/>
</dbReference>
<protein>
    <recommendedName>
        <fullName evidence="4">N-acetylgalactosaminide beta-1,3-galactosyltransferase</fullName>
        <ecNumber evidence="4">2.4.1.122</ecNumber>
    </recommendedName>
</protein>
<sequence>MNTIHCPHCQNIVGPSDIFDDEIYVKNLTDEVRILVWILTGPQYLDSRTIHVKQTWGRRCNVLLFFSSVENKTFPTIGVNTTEGREHLTAKSVFAWNYIYKNHFDDADWFMKADDNTYVIVENLRYFLSTKNTNELIFFGHHFQAINKNGFFSGGSGYVLSKAALKRYSTTPSITNKCRKDGEAEDAAMGGCMEKLGVEVGDSIDSKGRSRFHCFDVKSHVFGHYPKWYYSYDSHGAKKGIENISDYPVSFHYIDPKTIILVWILTGPQYLDSRTIHVKQTWGRRCNVLLFFSSVENKTFPTIGVNTTEGREHLTAKSVFAWNYIYKNHFDDADWFMKADDNTYVIVENLRYFLSTKNTNELIFFGHHFQAISKNGFFSGGSGYVLSKAALKRYSTTPSITNKCRKDGEAEDAAMGECMEKLGVEVGDSIDSKGRSRFHCSDVKSHVFGHYPKWYYSYDSHGAKKGIENISDYPVSFHYIDPKNMYLLEFDIYHLKLYYDQFSPISP</sequence>
<comment type="similarity">
    <text evidence="3">Belongs to the glycosyltransferase 31 family. Beta3-Gal-T subfamily.</text>
</comment>
<keyword evidence="11" id="KW-0472">Membrane</keyword>
<dbReference type="InterPro" id="IPR003378">
    <property type="entry name" value="Fringe-like_glycosylTrfase"/>
</dbReference>
<gene>
    <name evidence="13" type="ORF">KUTeg_023038</name>
</gene>
<evidence type="ECO:0000256" key="6">
    <source>
        <dbReference type="ARBA" id="ARBA00022679"/>
    </source>
</evidence>
<feature type="domain" description="Fringe-like glycosyltransferase" evidence="12">
    <location>
        <begin position="260"/>
        <end position="426"/>
    </location>
</feature>
<dbReference type="Pfam" id="PF02434">
    <property type="entry name" value="Fringe"/>
    <property type="match status" value="2"/>
</dbReference>
<evidence type="ECO:0000256" key="9">
    <source>
        <dbReference type="ARBA" id="ARBA00022968"/>
    </source>
</evidence>
<keyword evidence="6" id="KW-0808">Transferase</keyword>
<evidence type="ECO:0000256" key="1">
    <source>
        <dbReference type="ARBA" id="ARBA00004606"/>
    </source>
</evidence>
<evidence type="ECO:0000256" key="11">
    <source>
        <dbReference type="ARBA" id="ARBA00023136"/>
    </source>
</evidence>
<evidence type="ECO:0000256" key="3">
    <source>
        <dbReference type="ARBA" id="ARBA00006462"/>
    </source>
</evidence>
<dbReference type="EC" id="2.4.1.122" evidence="4"/>
<feature type="domain" description="Fringe-like glycosyltransferase" evidence="12">
    <location>
        <begin position="34"/>
        <end position="200"/>
    </location>
</feature>
<dbReference type="Proteomes" id="UP001217089">
    <property type="component" value="Unassembled WGS sequence"/>
</dbReference>
<dbReference type="EMBL" id="JARBDR010000921">
    <property type="protein sequence ID" value="KAJ8298978.1"/>
    <property type="molecule type" value="Genomic_DNA"/>
</dbReference>
<keyword evidence="7" id="KW-0812">Transmembrane</keyword>
<comment type="pathway">
    <text evidence="2">Protein modification; protein glycosylation.</text>
</comment>
<comment type="subcellular location">
    <subcellularLocation>
        <location evidence="1">Membrane</location>
        <topology evidence="1">Single-pass type II membrane protein</topology>
    </subcellularLocation>
</comment>
<keyword evidence="10" id="KW-1133">Transmembrane helix</keyword>
<evidence type="ECO:0000313" key="13">
    <source>
        <dbReference type="EMBL" id="KAJ8298978.1"/>
    </source>
</evidence>
<evidence type="ECO:0000256" key="4">
    <source>
        <dbReference type="ARBA" id="ARBA00012557"/>
    </source>
</evidence>
<keyword evidence="5" id="KW-0328">Glycosyltransferase</keyword>
<reference evidence="13 14" key="1">
    <citation type="submission" date="2022-12" db="EMBL/GenBank/DDBJ databases">
        <title>Chromosome-level genome of Tegillarca granosa.</title>
        <authorList>
            <person name="Kim J."/>
        </authorList>
    </citation>
    <scope>NUCLEOTIDE SEQUENCE [LARGE SCALE GENOMIC DNA]</scope>
    <source>
        <strain evidence="13">Teg-2019</strain>
        <tissue evidence="13">Adductor muscle</tissue>
    </source>
</reference>
<organism evidence="13 14">
    <name type="scientific">Tegillarca granosa</name>
    <name type="common">Malaysian cockle</name>
    <name type="synonym">Anadara granosa</name>
    <dbReference type="NCBI Taxonomy" id="220873"/>
    <lineage>
        <taxon>Eukaryota</taxon>
        <taxon>Metazoa</taxon>
        <taxon>Spiralia</taxon>
        <taxon>Lophotrochozoa</taxon>
        <taxon>Mollusca</taxon>
        <taxon>Bivalvia</taxon>
        <taxon>Autobranchia</taxon>
        <taxon>Pteriomorphia</taxon>
        <taxon>Arcoida</taxon>
        <taxon>Arcoidea</taxon>
        <taxon>Arcidae</taxon>
        <taxon>Tegillarca</taxon>
    </lineage>
</organism>
<evidence type="ECO:0000256" key="2">
    <source>
        <dbReference type="ARBA" id="ARBA00004922"/>
    </source>
</evidence>
<evidence type="ECO:0000259" key="12">
    <source>
        <dbReference type="Pfam" id="PF02434"/>
    </source>
</evidence>
<keyword evidence="8" id="KW-0547">Nucleotide-binding</keyword>
<accession>A0ABQ9E6R0</accession>
<keyword evidence="9" id="KW-0735">Signal-anchor</keyword>
<dbReference type="PANTHER" id="PTHR23033:SF14">
    <property type="entry name" value="GLYCOPROTEIN-N-ACETYLGALACTOSAMINE 3-BETA-GALACTOSYLTRANSFERASE 1-RELATED"/>
    <property type="match status" value="1"/>
</dbReference>
<evidence type="ECO:0000256" key="10">
    <source>
        <dbReference type="ARBA" id="ARBA00022989"/>
    </source>
</evidence>
<evidence type="ECO:0000313" key="14">
    <source>
        <dbReference type="Proteomes" id="UP001217089"/>
    </source>
</evidence>
<evidence type="ECO:0000256" key="8">
    <source>
        <dbReference type="ARBA" id="ARBA00022741"/>
    </source>
</evidence>
<evidence type="ECO:0000256" key="5">
    <source>
        <dbReference type="ARBA" id="ARBA00022676"/>
    </source>
</evidence>
<comment type="caution">
    <text evidence="13">The sequence shown here is derived from an EMBL/GenBank/DDBJ whole genome shotgun (WGS) entry which is preliminary data.</text>
</comment>
<proteinExistence type="inferred from homology"/>
<keyword evidence="14" id="KW-1185">Reference proteome</keyword>
<evidence type="ECO:0000256" key="7">
    <source>
        <dbReference type="ARBA" id="ARBA00022692"/>
    </source>
</evidence>
<dbReference type="Gene3D" id="3.90.550.50">
    <property type="match status" value="2"/>
</dbReference>
<dbReference type="InterPro" id="IPR026050">
    <property type="entry name" value="C1GALT1/C1GALT1_chp1"/>
</dbReference>
<name>A0ABQ9E6R0_TEGGR</name>